<comment type="caution">
    <text evidence="1">The sequence shown here is derived from an EMBL/GenBank/DDBJ whole genome shotgun (WGS) entry which is preliminary data.</text>
</comment>
<keyword evidence="2" id="KW-1185">Reference proteome</keyword>
<evidence type="ECO:0000313" key="1">
    <source>
        <dbReference type="EMBL" id="KAJ9652724.1"/>
    </source>
</evidence>
<reference evidence="1" key="1">
    <citation type="submission" date="2022-10" db="EMBL/GenBank/DDBJ databases">
        <title>Culturing micro-colonial fungi from biological soil crusts in the Mojave desert and describing Neophaeococcomyces mojavensis, and introducing the new genera and species Taxawa tesnikishii.</title>
        <authorList>
            <person name="Kurbessoian T."/>
            <person name="Stajich J.E."/>
        </authorList>
    </citation>
    <scope>NUCLEOTIDE SEQUENCE</scope>
    <source>
        <strain evidence="1">JES_112</strain>
    </source>
</reference>
<evidence type="ECO:0000313" key="2">
    <source>
        <dbReference type="Proteomes" id="UP001172386"/>
    </source>
</evidence>
<protein>
    <submittedName>
        <fullName evidence="1">Uncharacterized protein</fullName>
    </submittedName>
</protein>
<dbReference type="Proteomes" id="UP001172386">
    <property type="component" value="Unassembled WGS sequence"/>
</dbReference>
<accession>A0ACC2ZYK6</accession>
<proteinExistence type="predicted"/>
<organism evidence="1 2">
    <name type="scientific">Neophaeococcomyces mojaviensis</name>
    <dbReference type="NCBI Taxonomy" id="3383035"/>
    <lineage>
        <taxon>Eukaryota</taxon>
        <taxon>Fungi</taxon>
        <taxon>Dikarya</taxon>
        <taxon>Ascomycota</taxon>
        <taxon>Pezizomycotina</taxon>
        <taxon>Eurotiomycetes</taxon>
        <taxon>Chaetothyriomycetidae</taxon>
        <taxon>Chaetothyriales</taxon>
        <taxon>Chaetothyriales incertae sedis</taxon>
        <taxon>Neophaeococcomyces</taxon>
    </lineage>
</organism>
<name>A0ACC2ZYK6_9EURO</name>
<sequence length="425" mass="48482">MLGGIFDSSRLRRRWQLLILTILLSIILLLFFRHEGRPRELSDPVPLNQLGISPHNQGIGHRLVKPSGVKVIGLIFFGRKDRVQILQCFLERNLAVNGGWLDEIHWIRNTDIKADVDYLHKIVASNPAYRVIEIKETGFVGYGLAWTTLQPDAIYVKIDDDVVWLADDTIPRIVSTKLEHPEYLVVSANMINSPLMGWVHYHMSAIKPYLPEVINPEDVPPSLAPDKDARPPPPSRIPWRYSAHPQWTGPDDYLFSHDQETPAMRHRWLRLPTSQDDLVKQLHRTPISEAEYKTWGNSLQSWAIAAQQHYSFLENLCDNKLDLYQFSAGGLPWVTDYRRVSINLIAVNSTEILEHLPMDTVDEEWLTVSLPKRIQKSVAVDTHALAVHFSFGTQGSVATTDLLGRYLDYAQENACMADSPGSYWI</sequence>
<gene>
    <name evidence="1" type="ORF">H2198_008043</name>
</gene>
<dbReference type="EMBL" id="JAPDRQ010000185">
    <property type="protein sequence ID" value="KAJ9652724.1"/>
    <property type="molecule type" value="Genomic_DNA"/>
</dbReference>